<dbReference type="Proteomes" id="UP000790580">
    <property type="component" value="Unassembled WGS sequence"/>
</dbReference>
<dbReference type="SUPFAM" id="SSF53800">
    <property type="entry name" value="Chelatase"/>
    <property type="match status" value="1"/>
</dbReference>
<dbReference type="PANTHER" id="PTHR33542">
    <property type="entry name" value="SIROHYDROCHLORIN FERROCHELATASE, CHLOROPLASTIC"/>
    <property type="match status" value="1"/>
</dbReference>
<dbReference type="Pfam" id="PF01903">
    <property type="entry name" value="CbiX"/>
    <property type="match status" value="1"/>
</dbReference>
<evidence type="ECO:0000313" key="4">
    <source>
        <dbReference type="Proteomes" id="UP000790580"/>
    </source>
</evidence>
<evidence type="ECO:0000313" key="3">
    <source>
        <dbReference type="EMBL" id="MBU9723564.1"/>
    </source>
</evidence>
<dbReference type="InterPro" id="IPR002762">
    <property type="entry name" value="CbiX-like"/>
</dbReference>
<proteinExistence type="predicted"/>
<comment type="caution">
    <text evidence="3">The sequence shown here is derived from an EMBL/GenBank/DDBJ whole genome shotgun (WGS) entry which is preliminary data.</text>
</comment>
<name>A0ABS6JY83_9BACI</name>
<dbReference type="PANTHER" id="PTHR33542:SF3">
    <property type="entry name" value="SIROHYDROCHLORIN FERROCHELATASE, CHLOROPLASTIC"/>
    <property type="match status" value="1"/>
</dbReference>
<evidence type="ECO:0000256" key="2">
    <source>
        <dbReference type="ARBA" id="ARBA00023239"/>
    </source>
</evidence>
<dbReference type="EMBL" id="JAHQCR010000082">
    <property type="protein sequence ID" value="MBU9723564.1"/>
    <property type="molecule type" value="Genomic_DNA"/>
</dbReference>
<keyword evidence="4" id="KW-1185">Reference proteome</keyword>
<protein>
    <submittedName>
        <fullName evidence="3">Cobalamin biosynthesis protein CbiX</fullName>
    </submittedName>
</protein>
<keyword evidence="2" id="KW-0456">Lyase</keyword>
<accession>A0ABS6JY83</accession>
<evidence type="ECO:0000256" key="1">
    <source>
        <dbReference type="ARBA" id="ARBA00022723"/>
    </source>
</evidence>
<gene>
    <name evidence="3" type="ORF">KS407_19280</name>
</gene>
<dbReference type="Gene3D" id="3.40.50.1400">
    <property type="match status" value="2"/>
</dbReference>
<dbReference type="RefSeq" id="WP_088074007.1">
    <property type="nucleotide sequence ID" value="NZ_JAHQCR010000082.1"/>
</dbReference>
<dbReference type="CDD" id="cd03416">
    <property type="entry name" value="CbiX_SirB_N"/>
    <property type="match status" value="1"/>
</dbReference>
<reference evidence="3 4" key="1">
    <citation type="submission" date="2021-06" db="EMBL/GenBank/DDBJ databases">
        <title>Bacillus sp. RD4P76, an endophyte from a halophyte.</title>
        <authorList>
            <person name="Sun J.-Q."/>
        </authorList>
    </citation>
    <scope>NUCLEOTIDE SEQUENCE [LARGE SCALE GENOMIC DNA]</scope>
    <source>
        <strain evidence="3 4">JCM 17098</strain>
    </source>
</reference>
<dbReference type="InterPro" id="IPR050963">
    <property type="entry name" value="Sirohydro_Cobaltochel/CbiX"/>
</dbReference>
<keyword evidence="1" id="KW-0479">Metal-binding</keyword>
<organism evidence="3 4">
    <name type="scientific">Evansella alkalicola</name>
    <dbReference type="NCBI Taxonomy" id="745819"/>
    <lineage>
        <taxon>Bacteria</taxon>
        <taxon>Bacillati</taxon>
        <taxon>Bacillota</taxon>
        <taxon>Bacilli</taxon>
        <taxon>Bacillales</taxon>
        <taxon>Bacillaceae</taxon>
        <taxon>Evansella</taxon>
    </lineage>
</organism>
<sequence>MSTMKTGVLVIAHGSRDITWVNLIEDTIEKVNISYPITIGYLELVEGKSIPEAVDHLVSQGIKRIIAVPLFISSGSTHLEEIQYSLGIIPTSRIQTELPRMKHNVDIIWCDPMNHHPLILDILSERVNHLSENPANEVVMLVAHGSAHEGFQEKWEDMLREMTSVLKKTFEFSNVIYGTLRPDTVREKAKTVPNNRSLLVIPVFLSEGYFTRNVIPKKLVGIDYRWSGKTYLPHPSITKWIEETVMGVEARNQTIGGEEVLLRYWG</sequence>